<evidence type="ECO:0000313" key="1">
    <source>
        <dbReference type="EMBL" id="CAB4652645.1"/>
    </source>
</evidence>
<gene>
    <name evidence="1" type="ORF">UFOPK2143_01375</name>
</gene>
<dbReference type="AlphaFoldDB" id="A0A6J6KX50"/>
<organism evidence="1">
    <name type="scientific">freshwater metagenome</name>
    <dbReference type="NCBI Taxonomy" id="449393"/>
    <lineage>
        <taxon>unclassified sequences</taxon>
        <taxon>metagenomes</taxon>
        <taxon>ecological metagenomes</taxon>
    </lineage>
</organism>
<protein>
    <submittedName>
        <fullName evidence="1">Unannotated protein</fullName>
    </submittedName>
</protein>
<proteinExistence type="predicted"/>
<dbReference type="EMBL" id="CAEZVV010000106">
    <property type="protein sequence ID" value="CAB4652645.1"/>
    <property type="molecule type" value="Genomic_DNA"/>
</dbReference>
<reference evidence="1" key="1">
    <citation type="submission" date="2020-05" db="EMBL/GenBank/DDBJ databases">
        <authorList>
            <person name="Chiriac C."/>
            <person name="Salcher M."/>
            <person name="Ghai R."/>
            <person name="Kavagutti S V."/>
        </authorList>
    </citation>
    <scope>NUCLEOTIDE SEQUENCE</scope>
</reference>
<accession>A0A6J6KX50</accession>
<sequence length="49" mass="5317">MIKPRVMLSFKKVWHDDSSGFADATKVVANQVDDHDVLSAVLFAEVAAG</sequence>
<name>A0A6J6KX50_9ZZZZ</name>